<dbReference type="AlphaFoldDB" id="A0AB39M9R2"/>
<name>A0AB39M9R2_9ACTN</name>
<dbReference type="InterPro" id="IPR000073">
    <property type="entry name" value="AB_hydrolase_1"/>
</dbReference>
<dbReference type="InterPro" id="IPR052897">
    <property type="entry name" value="Sec-Metab_Biosynth_Hydrolase"/>
</dbReference>
<dbReference type="Gene3D" id="3.40.50.1820">
    <property type="entry name" value="alpha/beta hydrolase"/>
    <property type="match status" value="1"/>
</dbReference>
<evidence type="ECO:0000313" key="3">
    <source>
        <dbReference type="EMBL" id="XDQ01598.1"/>
    </source>
</evidence>
<accession>A0AB39M9R2</accession>
<keyword evidence="1" id="KW-0732">Signal</keyword>
<sequence>MTMSRRPLLLGAVVAAGTLAAGALPASAASATGGSHSAPKPTVVLVHGAFADASSWSAVASRLLKAGYTVVAPANPLRGLISDAAYLTALLATIEGPKVVVGHSYGGAVITQATAGDASVKALVYVAAFMPDKGEQLGELGARFPGSQLSDALQPLPDGAGGTDLAIQTAKFHAVFTADLPAATSALMGASQRPISAAAFTDVATAAAWRDIPSWAVVAAQDRAISPDLERFEAKRAGSHTTVVDSSHVVMISHPDLVTKVIKSAATATR</sequence>
<organism evidence="3">
    <name type="scientific">Streptomyces sp. R08</name>
    <dbReference type="NCBI Taxonomy" id="3238624"/>
    <lineage>
        <taxon>Bacteria</taxon>
        <taxon>Bacillati</taxon>
        <taxon>Actinomycetota</taxon>
        <taxon>Actinomycetes</taxon>
        <taxon>Kitasatosporales</taxon>
        <taxon>Streptomycetaceae</taxon>
        <taxon>Streptomyces</taxon>
    </lineage>
</organism>
<proteinExistence type="predicted"/>
<dbReference type="InterPro" id="IPR029058">
    <property type="entry name" value="AB_hydrolase_fold"/>
</dbReference>
<feature type="domain" description="AB hydrolase-1" evidence="2">
    <location>
        <begin position="43"/>
        <end position="258"/>
    </location>
</feature>
<dbReference type="InterPro" id="IPR006311">
    <property type="entry name" value="TAT_signal"/>
</dbReference>
<dbReference type="EMBL" id="CP163431">
    <property type="protein sequence ID" value="XDQ01598.1"/>
    <property type="molecule type" value="Genomic_DNA"/>
</dbReference>
<feature type="signal peptide" evidence="1">
    <location>
        <begin position="1"/>
        <end position="28"/>
    </location>
</feature>
<dbReference type="GO" id="GO:0016787">
    <property type="term" value="F:hydrolase activity"/>
    <property type="evidence" value="ECO:0007669"/>
    <property type="project" value="UniProtKB-KW"/>
</dbReference>
<gene>
    <name evidence="3" type="ORF">AB5J58_15940</name>
</gene>
<evidence type="ECO:0000256" key="1">
    <source>
        <dbReference type="SAM" id="SignalP"/>
    </source>
</evidence>
<evidence type="ECO:0000259" key="2">
    <source>
        <dbReference type="Pfam" id="PF12697"/>
    </source>
</evidence>
<dbReference type="PANTHER" id="PTHR37017">
    <property type="entry name" value="AB HYDROLASE-1 DOMAIN-CONTAINING PROTEIN-RELATED"/>
    <property type="match status" value="1"/>
</dbReference>
<dbReference type="Pfam" id="PF12697">
    <property type="entry name" value="Abhydrolase_6"/>
    <property type="match status" value="1"/>
</dbReference>
<dbReference type="SUPFAM" id="SSF53474">
    <property type="entry name" value="alpha/beta-Hydrolases"/>
    <property type="match status" value="1"/>
</dbReference>
<reference evidence="3" key="1">
    <citation type="submission" date="2024-07" db="EMBL/GenBank/DDBJ databases">
        <authorList>
            <person name="Yu S.T."/>
        </authorList>
    </citation>
    <scope>NUCLEOTIDE SEQUENCE</scope>
    <source>
        <strain evidence="3">R08</strain>
    </source>
</reference>
<dbReference type="RefSeq" id="WP_369187954.1">
    <property type="nucleotide sequence ID" value="NZ_CP163431.1"/>
</dbReference>
<dbReference type="PROSITE" id="PS51318">
    <property type="entry name" value="TAT"/>
    <property type="match status" value="1"/>
</dbReference>
<keyword evidence="3" id="KW-0378">Hydrolase</keyword>
<feature type="chain" id="PRO_5044259499" evidence="1">
    <location>
        <begin position="29"/>
        <end position="270"/>
    </location>
</feature>
<dbReference type="PANTHER" id="PTHR37017:SF11">
    <property type="entry name" value="ESTERASE_LIPASE_THIOESTERASE DOMAIN-CONTAINING PROTEIN"/>
    <property type="match status" value="1"/>
</dbReference>
<protein>
    <submittedName>
        <fullName evidence="3">Alpha/beta fold hydrolase</fullName>
    </submittedName>
</protein>